<sequence length="191" mass="21054">MRYLFLIALLSLAPMAQAQRKPKKGAKENVPAVESAQLPRTFPQSHVGSWEGTLQITNPGNRLPQTQPMRLTIDSLRGQPGRYAFQIQYGQQAVRPYELVVVDAARGSYQIDEKDGVVLEASKIGDQLTSQFSVGNNLITTTYTFLTDPDRIGFALFFAEATPRTTGPAASPVLTYPVRSRQLATLTRVSK</sequence>
<name>A0ABS3JJW1_9BACT</name>
<dbReference type="EMBL" id="JAFMYW010000003">
    <property type="protein sequence ID" value="MBO0949711.1"/>
    <property type="molecule type" value="Genomic_DNA"/>
</dbReference>
<gene>
    <name evidence="2" type="ORF">J2I46_14035</name>
</gene>
<dbReference type="Proteomes" id="UP000664628">
    <property type="component" value="Unassembled WGS sequence"/>
</dbReference>
<organism evidence="2 3">
    <name type="scientific">Fibrella forsythiae</name>
    <dbReference type="NCBI Taxonomy" id="2817061"/>
    <lineage>
        <taxon>Bacteria</taxon>
        <taxon>Pseudomonadati</taxon>
        <taxon>Bacteroidota</taxon>
        <taxon>Cytophagia</taxon>
        <taxon>Cytophagales</taxon>
        <taxon>Spirosomataceae</taxon>
        <taxon>Fibrella</taxon>
    </lineage>
</organism>
<protein>
    <submittedName>
        <fullName evidence="2">Uncharacterized protein</fullName>
    </submittedName>
</protein>
<feature type="chain" id="PRO_5045205443" evidence="1">
    <location>
        <begin position="19"/>
        <end position="191"/>
    </location>
</feature>
<keyword evidence="3" id="KW-1185">Reference proteome</keyword>
<evidence type="ECO:0000256" key="1">
    <source>
        <dbReference type="SAM" id="SignalP"/>
    </source>
</evidence>
<evidence type="ECO:0000313" key="3">
    <source>
        <dbReference type="Proteomes" id="UP000664628"/>
    </source>
</evidence>
<comment type="caution">
    <text evidence="2">The sequence shown here is derived from an EMBL/GenBank/DDBJ whole genome shotgun (WGS) entry which is preliminary data.</text>
</comment>
<dbReference type="RefSeq" id="WP_207329645.1">
    <property type="nucleotide sequence ID" value="NZ_JAFMYW010000003.1"/>
</dbReference>
<accession>A0ABS3JJW1</accession>
<proteinExistence type="predicted"/>
<keyword evidence="1" id="KW-0732">Signal</keyword>
<reference evidence="2 3" key="1">
    <citation type="submission" date="2021-03" db="EMBL/GenBank/DDBJ databases">
        <title>Fibrella sp. HMF5405 genome sequencing and assembly.</title>
        <authorList>
            <person name="Kang H."/>
            <person name="Kim H."/>
            <person name="Bae S."/>
            <person name="Joh K."/>
        </authorList>
    </citation>
    <scope>NUCLEOTIDE SEQUENCE [LARGE SCALE GENOMIC DNA]</scope>
    <source>
        <strain evidence="2 3">HMF5405</strain>
    </source>
</reference>
<feature type="signal peptide" evidence="1">
    <location>
        <begin position="1"/>
        <end position="18"/>
    </location>
</feature>
<evidence type="ECO:0000313" key="2">
    <source>
        <dbReference type="EMBL" id="MBO0949711.1"/>
    </source>
</evidence>